<evidence type="ECO:0000313" key="1">
    <source>
        <dbReference type="EMBL" id="KAK7378757.1"/>
    </source>
</evidence>
<dbReference type="AlphaFoldDB" id="A0AAN9NXH2"/>
<protein>
    <submittedName>
        <fullName evidence="1">Uncharacterized protein</fullName>
    </submittedName>
</protein>
<reference evidence="1 2" key="1">
    <citation type="submission" date="2024-01" db="EMBL/GenBank/DDBJ databases">
        <title>The genomes of 5 underutilized Papilionoideae crops provide insights into root nodulation and disease resistanc.</title>
        <authorList>
            <person name="Jiang F."/>
        </authorList>
    </citation>
    <scope>NUCLEOTIDE SEQUENCE [LARGE SCALE GENOMIC DNA]</scope>
    <source>
        <strain evidence="1">JINMINGXINNONG_FW02</strain>
        <tissue evidence="1">Leaves</tissue>
    </source>
</reference>
<proteinExistence type="predicted"/>
<dbReference type="Proteomes" id="UP001374584">
    <property type="component" value="Unassembled WGS sequence"/>
</dbReference>
<accession>A0AAN9NXH2</accession>
<keyword evidence="2" id="KW-1185">Reference proteome</keyword>
<evidence type="ECO:0000313" key="2">
    <source>
        <dbReference type="Proteomes" id="UP001374584"/>
    </source>
</evidence>
<dbReference type="EMBL" id="JAYMYR010000002">
    <property type="protein sequence ID" value="KAK7378757.1"/>
    <property type="molecule type" value="Genomic_DNA"/>
</dbReference>
<comment type="caution">
    <text evidence="1">The sequence shown here is derived from an EMBL/GenBank/DDBJ whole genome shotgun (WGS) entry which is preliminary data.</text>
</comment>
<sequence>MAYATPGPVHATRKWRSFICNEPPPLQLVRAVEVVRFDRVGVLVHSGYVGQAIETIAVMKCFFSNHWDQCLFLCLKQVIFHA</sequence>
<gene>
    <name evidence="1" type="ORF">VNO80_04204</name>
</gene>
<name>A0AAN9NXH2_PHACN</name>
<organism evidence="1 2">
    <name type="scientific">Phaseolus coccineus</name>
    <name type="common">Scarlet runner bean</name>
    <name type="synonym">Phaseolus multiflorus</name>
    <dbReference type="NCBI Taxonomy" id="3886"/>
    <lineage>
        <taxon>Eukaryota</taxon>
        <taxon>Viridiplantae</taxon>
        <taxon>Streptophyta</taxon>
        <taxon>Embryophyta</taxon>
        <taxon>Tracheophyta</taxon>
        <taxon>Spermatophyta</taxon>
        <taxon>Magnoliopsida</taxon>
        <taxon>eudicotyledons</taxon>
        <taxon>Gunneridae</taxon>
        <taxon>Pentapetalae</taxon>
        <taxon>rosids</taxon>
        <taxon>fabids</taxon>
        <taxon>Fabales</taxon>
        <taxon>Fabaceae</taxon>
        <taxon>Papilionoideae</taxon>
        <taxon>50 kb inversion clade</taxon>
        <taxon>NPAAA clade</taxon>
        <taxon>indigoferoid/millettioid clade</taxon>
        <taxon>Phaseoleae</taxon>
        <taxon>Phaseolus</taxon>
    </lineage>
</organism>